<organism evidence="1 2">
    <name type="scientific">Rhinolophus ferrumequinum</name>
    <name type="common">Greater horseshoe bat</name>
    <dbReference type="NCBI Taxonomy" id="59479"/>
    <lineage>
        <taxon>Eukaryota</taxon>
        <taxon>Metazoa</taxon>
        <taxon>Chordata</taxon>
        <taxon>Craniata</taxon>
        <taxon>Vertebrata</taxon>
        <taxon>Euteleostomi</taxon>
        <taxon>Mammalia</taxon>
        <taxon>Eutheria</taxon>
        <taxon>Laurasiatheria</taxon>
        <taxon>Chiroptera</taxon>
        <taxon>Yinpterochiroptera</taxon>
        <taxon>Rhinolophoidea</taxon>
        <taxon>Rhinolophidae</taxon>
        <taxon>Rhinolophinae</taxon>
        <taxon>Rhinolophus</taxon>
    </lineage>
</organism>
<dbReference type="AlphaFoldDB" id="A0A7J7RPG8"/>
<protein>
    <submittedName>
        <fullName evidence="1">Uncharacterized protein</fullName>
    </submittedName>
</protein>
<name>A0A7J7RPG8_RHIFE</name>
<dbReference type="EMBL" id="JACAGC010000025">
    <property type="protein sequence ID" value="KAF6278068.1"/>
    <property type="molecule type" value="Genomic_DNA"/>
</dbReference>
<evidence type="ECO:0000313" key="2">
    <source>
        <dbReference type="Proteomes" id="UP000585614"/>
    </source>
</evidence>
<evidence type="ECO:0000313" key="1">
    <source>
        <dbReference type="EMBL" id="KAF6278068.1"/>
    </source>
</evidence>
<comment type="caution">
    <text evidence="1">The sequence shown here is derived from an EMBL/GenBank/DDBJ whole genome shotgun (WGS) entry which is preliminary data.</text>
</comment>
<proteinExistence type="predicted"/>
<dbReference type="Proteomes" id="UP000585614">
    <property type="component" value="Unassembled WGS sequence"/>
</dbReference>
<reference evidence="1 2" key="1">
    <citation type="journal article" date="2020" name="Nature">
        <title>Six reference-quality genomes reveal evolution of bat adaptations.</title>
        <authorList>
            <person name="Jebb D."/>
            <person name="Huang Z."/>
            <person name="Pippel M."/>
            <person name="Hughes G.M."/>
            <person name="Lavrichenko K."/>
            <person name="Devanna P."/>
            <person name="Winkler S."/>
            <person name="Jermiin L.S."/>
            <person name="Skirmuntt E.C."/>
            <person name="Katzourakis A."/>
            <person name="Burkitt-Gray L."/>
            <person name="Ray D.A."/>
            <person name="Sullivan K.A.M."/>
            <person name="Roscito J.G."/>
            <person name="Kirilenko B.M."/>
            <person name="Davalos L.M."/>
            <person name="Corthals A.P."/>
            <person name="Power M.L."/>
            <person name="Jones G."/>
            <person name="Ransome R.D."/>
            <person name="Dechmann D.K.N."/>
            <person name="Locatelli A.G."/>
            <person name="Puechmaille S.J."/>
            <person name="Fedrigo O."/>
            <person name="Jarvis E.D."/>
            <person name="Hiller M."/>
            <person name="Vernes S.C."/>
            <person name="Myers E.W."/>
            <person name="Teeling E.C."/>
        </authorList>
    </citation>
    <scope>NUCLEOTIDE SEQUENCE [LARGE SCALE GENOMIC DNA]</scope>
    <source>
        <strain evidence="1">MRhiFer1</strain>
        <tissue evidence="1">Lung</tissue>
    </source>
</reference>
<sequence>MGWPVQVLRGGQCVTALFPGPRHGAFLAGHGDQRAAGARKHWSLISTHSVVLERKPEEKTRSFPQKLPRKNVLLANLRRSQEPSTSSPCCQALSPAGVGSRAGNPQALGRGVLSVNTNAGKQWVDVGATTTSVGVLCTSLIFKFWEVWLGAF</sequence>
<gene>
    <name evidence="1" type="ORF">mRhiFer1_009357</name>
</gene>
<accession>A0A7J7RPG8</accession>